<feature type="compositionally biased region" description="Basic and acidic residues" evidence="2">
    <location>
        <begin position="1649"/>
        <end position="1664"/>
    </location>
</feature>
<dbReference type="EMBL" id="JAFLCK010000010">
    <property type="protein sequence ID" value="MBN8660467.1"/>
    <property type="molecule type" value="Genomic_DNA"/>
</dbReference>
<feature type="compositionally biased region" description="Low complexity" evidence="2">
    <location>
        <begin position="1"/>
        <end position="13"/>
    </location>
</feature>
<evidence type="ECO:0000313" key="4">
    <source>
        <dbReference type="EMBL" id="MBN8660467.1"/>
    </source>
</evidence>
<feature type="region of interest" description="Disordered" evidence="2">
    <location>
        <begin position="1644"/>
        <end position="1695"/>
    </location>
</feature>
<evidence type="ECO:0000313" key="5">
    <source>
        <dbReference type="Proteomes" id="UP000664277"/>
    </source>
</evidence>
<comment type="caution">
    <text evidence="4">The sequence shown here is derived from an EMBL/GenBank/DDBJ whole genome shotgun (WGS) entry which is preliminary data.</text>
</comment>
<dbReference type="Pfam" id="PF00990">
    <property type="entry name" value="GGDEF"/>
    <property type="match status" value="1"/>
</dbReference>
<dbReference type="Proteomes" id="UP000664277">
    <property type="component" value="Unassembled WGS sequence"/>
</dbReference>
<protein>
    <submittedName>
        <fullName evidence="4">GGDEF domain-containing protein</fullName>
    </submittedName>
</protein>
<dbReference type="SUPFAM" id="SSF55073">
    <property type="entry name" value="Nucleotide cyclase"/>
    <property type="match status" value="1"/>
</dbReference>
<feature type="coiled-coil region" evidence="1">
    <location>
        <begin position="1213"/>
        <end position="1240"/>
    </location>
</feature>
<name>A0A8J7PM63_9BACT</name>
<reference evidence="4" key="1">
    <citation type="submission" date="2021-02" db="EMBL/GenBank/DDBJ databases">
        <title>Genome-Resolved Metagenomics of a Microbial Community Performing Photosynthetic Biological Nutrient Removal.</title>
        <authorList>
            <person name="Mcdaniel E.A."/>
        </authorList>
    </citation>
    <scope>NUCLEOTIDE SEQUENCE</scope>
    <source>
        <strain evidence="4">UWPOB_OBS1</strain>
    </source>
</reference>
<proteinExistence type="predicted"/>
<evidence type="ECO:0000256" key="1">
    <source>
        <dbReference type="SAM" id="Coils"/>
    </source>
</evidence>
<feature type="region of interest" description="Disordered" evidence="2">
    <location>
        <begin position="1"/>
        <end position="37"/>
    </location>
</feature>
<keyword evidence="1" id="KW-0175">Coiled coil</keyword>
<dbReference type="Gene3D" id="3.30.70.270">
    <property type="match status" value="2"/>
</dbReference>
<dbReference type="GO" id="GO:0071111">
    <property type="term" value="F:cyclic-guanylate-specific phosphodiesterase activity"/>
    <property type="evidence" value="ECO:0007669"/>
    <property type="project" value="InterPro"/>
</dbReference>
<organism evidence="4 5">
    <name type="scientific">Candidatus Obscuribacter phosphatis</name>
    <dbReference type="NCBI Taxonomy" id="1906157"/>
    <lineage>
        <taxon>Bacteria</taxon>
        <taxon>Bacillati</taxon>
        <taxon>Candidatus Melainabacteria</taxon>
        <taxon>Candidatus Obscuribacterales</taxon>
        <taxon>Candidatus Obscuribacteraceae</taxon>
        <taxon>Candidatus Obscuribacter</taxon>
    </lineage>
</organism>
<accession>A0A8J7PM63</accession>
<feature type="compositionally biased region" description="Low complexity" evidence="2">
    <location>
        <begin position="24"/>
        <end position="34"/>
    </location>
</feature>
<feature type="compositionally biased region" description="Basic and acidic residues" evidence="2">
    <location>
        <begin position="1677"/>
        <end position="1695"/>
    </location>
</feature>
<dbReference type="PANTHER" id="PTHR33121">
    <property type="entry name" value="CYCLIC DI-GMP PHOSPHODIESTERASE PDEF"/>
    <property type="match status" value="1"/>
</dbReference>
<sequence>MVKGNSGGKAAAPKGGGDSHREVAAAPKASPKASHNIASDLWHKTTSAVVKHIEKHPVVRYLGAKVKEGQKEVKSFIARAEKQSHSEGSAHKFVPQERRISKVADSKGGHTAEIRAKNGSTLKLEYKDAKQPGKLTGYAVVDKHGTFVAGGESSRNVSIRFDEKSGNVIEQRKKLAEHKQEHKQEEITLETHVTPEGTYSVIERDASGRRREKRFFDSSRTERARTQYKYEKKPSKGPAGRVSEAVVASQFDESGELRHQYVFANPEALENNKASTRLDRTYRNEKGIHTECIEHFDLKKDSINPISRSKTESDFNVGKVKVCHEQLEGGKTVAAQTGVYDEMGRLREFSLKSKAGAQDFTVKFDRNCRPAVVSGETGDLGEKGAKELALLSGMKDERMAPMDHGELLAVRGPSAPRQGDKAFGTLAFKDGDRFVSRYVENGVIYGPNKEKLGTIRDNGDVTMGSETFNILTDAKRAAAFTGKGTDGLYLDLTAGQSLSGGGGEGVKNGGFTGYIENGRERMLTIGGHVFQGKQLFGQVAQDGKVYFNRELAQAEKDGTPMAQALTGSSFIGKEDGFERRINFSRTASGNVSLPPGLSLELGSEAAGETELRLGMLIDKRTNRQLANFEVPTLNETDRQFTGGALVVGNKRLMLNEVEGLVFRAKVDGDERLIQGVVAGKAERQADGTIRPNSSLIVNLDDYAELSTNNFKDKTKQYKDSAEHKERSELLEKFKYSSGAGFLYSEYRKNEDYAAEAKETAFGLAARQFHSDMSTINKLLSGGQADAQELQKLKANHEQYVNSGLSPKERLAREIDKPGHELEQVAPGAQVSGKILRPVLGKPGEIEEFVVNGKLIYKAGSEHPVGSVDFATGKVVWPDQEGVKSLGSAELRGTVFGCNYLDKDGKSRTLNWVNDGQGLLSTDTLRKQVAQECAYAKLLSKDSKDDNLISADKRTSELAKRYNKLLNDVDSLGVKDASLPESGFTALELLRRGPRDIVRAEHNKEGRHYQGQTIKVPPMNSTEDIKKTSGAMRLGNAHYVADHGKLYHAQAKRRSDGEVEWVRADGEKGKAPCGVLKPGYKAEIFGQKDLIDLQSERNFLFKMQIDGVNGERLIMGLGAPRRDAGGNLIGGGLIDAQEVLRRSNEARSSIALSAKQYKDEETWLGLGALADKAMGGREAQLDGVAGSADGAGKLMQKQMNQLFDEGVDGNTLTTADAMRNIDSIERRMRELNLSASDAAELSAQGRSNQASAREGLAMVATTFVSGGTSLLVNAGKITLAQGALTTLVGGGLSSAAIRQTRGGDWRQFAQNAGAGGLETTLMLATGGIGKTSGSFSALGKSAEVVDALADARYLPKLQGLAQEGKLVGNLEKLAELQASGQLSKVSTRVLAELSENPQALKLAELLSKGGREAKAVQAACELLSNKKSADLLGKLAIGGPQSFSAIGMVGTACNATLQTVGFNVVGSGRAGAEIDLNLKNFIGNNMAGTAWTLAGDFVGNLTHVNVGPKFLESSKRALSQRDRLFDGMVSSYAENLINNSTNSALMALTEVRKVERENIARELGIAVDKVDDQMYEEHKNEARMNAFIFDRALEGAATAAFTHPITHSLTHHLGSGIETQKTHRQRDELHAQEISYIEEKINRQSASDVKSAELPKGDAISDKSKPAAGQSGWAVSAGKDEGNQQRRQEQAQEHLDKTVQAAPNIGSSNSAKGLFADAKFHRDASQALSRVEVFPGGEFRKDERGWSFYFQDKLVKSAEFSELELGDKGRVRTVDKHGTEKLHFADGSSLARENGLLSELVDADGNKTQIYRDGKNRLSKLLLGGEVSLDRQPDGWHLTVPGAPPERVARFLEVSDDGVVHQTDDHGVTVTRYLDGSRRVYVPGDAIGKVDLASEKDKLHRNLLSVPDSLVAGRIREDVLDIEFRLKAEGVSGQEKYAKVLYELNCLLDHDGKVPLERRVRWAEELTSLAARPELLSQGRNPTCAMAATEQREYFLHPETFFQMMRRLNDTGLVVHANGKVVDLAKGGVLTIEADGDALAHQAPGVVWADGKRLEVSQIAQTAMMDIIRGSEPEPRKKYYASDIEPMLTKLTGRVERFVVQSPKDQTDFVNQLAGIKASGNLYAVVQMDAAHLGAHGLTRDGGHVRIVKDIRSLPADRYTAQGLAAKEVVVDGKAVLVPDTERIEVVFGNTWDKSDSHEVMSATRAFVTTLQSSSPEFLELLAARIRQGGGDCYDKAELLAWKTGLLSAVLDKRIVAADAGTAQESLDRVMDGRAPSARELHSEYKQVERDFVDELCRRRKLLDGERAEQLLRLQLQDMLAGGCIDKSDLIDMGVHSKDREYLGALARVQRRLSDMAVLEERIAVGELDGPYESSRDRLLKDGEAPLAVSADEAESLGWALRSMRNASESPEASGSIDKAFRELSFNLKIGKSEQQELDRLLSRFKEQNHDFIPHSSELDAKTRIVNALRVNLGETFDKATFDAVHGIYSQAGMEWKLENLRSRGVLENYEATVLNLAGFKQANDKFSHATGDMVLKAASQYLRDCGLQDALAVKLAGDKFAVIAPKGSAQVMSELLQSMKIFPASDHVWLVGNSADGRKMPIRIPPSEQAGLSGEPQFNRTDSSEVIIEVAATGKNAPRTISLSDADGARSTLDIMNDVHGNGPQKNYLVMVKNVSMPSQLHGHEARRLVNVGRQELLSSDTLSHTLMALLFKDNEHSCKLSFEPGKELDMRQLDIALDRLFAGKLSERDLLVLASVLEREGDKLKAAYQLDRGTGIVAKHHYEELLRKGIADGAVDSLIVCDVKGFAGVNGVTRFNRSLGFNRQVGDAAICATVDALRDAVRMSEIPQELVDKIVVARLGGDELGLVLPAGLTREQKHYLLGQVDSIRLALSVEGDIVDIRRFNPGETLRPREVDIGVAAGLADLKVARTEFDFRLQLDALKSAGRIEEAQAMLARAKESHLLPHARLKDIDSGLSREGAQLRLELHSILQGQGDAASEHVKQRQKQFRVFKENTLPVAKEIMDALLVVEDDSIRLASAEKILRASALEKTAKDSIRELLLDGRNREMTVEQVAFILGERMSFSRANPQYAGLNVQIARMHTAAFPLWFKVGESVERVQRSRLVKNGEVSSVFGMKTTVVVGGMYDDKGRWKVGELAVYTENGTLIGGRAYELQNQAIQALKNAKVPFSKEMFEANAKLAEADRLTYIIEQTQKRSQELGKDLVGGIVRQKFDGSGGIKTFVQQARERNGELSILDAHEALSINFAELSEKGTDRLRDVHLLLNDHPHFKQESMQKFAMHLDDAVTEKIMEEYDGNFDPAVARRFAQHLESGINEYARQCQPDEPLQISVVARPDRFFKPGELMAYRPGSGQILIRYSDLANPGMLENYALFHEFVHADQDRAKFRLAALTCLRKNGTVDVPSMVEEYCLQSGHSRIDPLELSFATNELKLAQGWLADRRKLSDAELAIDPEYIRASRLMESSKNPQPINTAHIKAQADAIIKLNPLQVETSPSRFLQEVMGSVDLQSLYFRSPIFSDVLQQRDIEYLGRLSESGNLEAVLFDSDNKAGLNARTRIRLQCKYLAEQLETSGNTEVFDRQMKGLFEKMMVENFVEALQHKKKVDFRNYVHDQRELEANYAGHLFAKTSGNGALRLPRAGTSIRHVDDMIREVRQAFPIEGKEARGLLSALGSPDDKRKADSKKTVEDDQDLVDFSALSDLLTSFDRGSEASKVADDVHEKGVNIMMDTGVPSTSIDWSQASRSVSSLQDDDEKAGMSHILNTLKDDATAAALERAKAYHAYLEAVRLHRSRDMGI</sequence>
<dbReference type="NCBIfam" id="TIGR00254">
    <property type="entry name" value="GGDEF"/>
    <property type="match status" value="1"/>
</dbReference>
<evidence type="ECO:0000256" key="2">
    <source>
        <dbReference type="SAM" id="MobiDB-lite"/>
    </source>
</evidence>
<feature type="domain" description="GGDEF" evidence="3">
    <location>
        <begin position="2479"/>
        <end position="2577"/>
    </location>
</feature>
<dbReference type="PANTHER" id="PTHR33121:SF70">
    <property type="entry name" value="SIGNALING PROTEIN YKOW"/>
    <property type="match status" value="1"/>
</dbReference>
<dbReference type="InterPro" id="IPR029787">
    <property type="entry name" value="Nucleotide_cyclase"/>
</dbReference>
<dbReference type="InterPro" id="IPR043128">
    <property type="entry name" value="Rev_trsase/Diguanyl_cyclase"/>
</dbReference>
<evidence type="ECO:0000259" key="3">
    <source>
        <dbReference type="Pfam" id="PF00990"/>
    </source>
</evidence>
<gene>
    <name evidence="4" type="ORF">J0M35_08910</name>
</gene>
<dbReference type="InterPro" id="IPR000160">
    <property type="entry name" value="GGDEF_dom"/>
</dbReference>
<dbReference type="InterPro" id="IPR050706">
    <property type="entry name" value="Cyclic-di-GMP_PDE-like"/>
</dbReference>